<keyword evidence="9" id="KW-0418">Kinase</keyword>
<dbReference type="Gene3D" id="3.30.565.10">
    <property type="entry name" value="Histidine kinase-like ATPase, C-terminal domain"/>
    <property type="match status" value="1"/>
</dbReference>
<comment type="subcellular location">
    <subcellularLocation>
        <location evidence="2">Cell membrane</location>
        <topology evidence="2">Multi-pass membrane protein</topology>
    </subcellularLocation>
</comment>
<feature type="modified residue" description="4-aspartylphosphate" evidence="17">
    <location>
        <position position="559"/>
    </location>
</feature>
<evidence type="ECO:0000256" key="9">
    <source>
        <dbReference type="ARBA" id="ARBA00022777"/>
    </source>
</evidence>
<evidence type="ECO:0000313" key="24">
    <source>
        <dbReference type="Proteomes" id="UP000199312"/>
    </source>
</evidence>
<dbReference type="PROSITE" id="PS50110">
    <property type="entry name" value="RESPONSE_REGULATORY"/>
    <property type="match status" value="1"/>
</dbReference>
<evidence type="ECO:0000256" key="6">
    <source>
        <dbReference type="ARBA" id="ARBA00022679"/>
    </source>
</evidence>
<dbReference type="AlphaFoldDB" id="A0A1I6Q5W4"/>
<dbReference type="InterPro" id="IPR004358">
    <property type="entry name" value="Sig_transdc_His_kin-like_C"/>
</dbReference>
<evidence type="ECO:0000259" key="19">
    <source>
        <dbReference type="PROSITE" id="PS50109"/>
    </source>
</evidence>
<keyword evidence="8" id="KW-0547">Nucleotide-binding</keyword>
<evidence type="ECO:0000256" key="3">
    <source>
        <dbReference type="ARBA" id="ARBA00012438"/>
    </source>
</evidence>
<keyword evidence="13" id="KW-0472">Membrane</keyword>
<dbReference type="Gene3D" id="1.10.287.130">
    <property type="match status" value="1"/>
</dbReference>
<dbReference type="SUPFAM" id="SSF47226">
    <property type="entry name" value="Histidine-containing phosphotransfer domain, HPT domain"/>
    <property type="match status" value="1"/>
</dbReference>
<sequence>MRDNSIQYLNELNILIVSTNNNGEITYISPYCETLLGYKVNDKLKKDWWDKISFTNDESILNKLKIKEISLGKLKVSNKPYETKVKCSDGNFKWIEWRDTVLENNTFTTVGVDITIRKSQEIASFHSNDIINSVDAMILVSDKNDNVIFCSPSVERMLGYSDEEIMGDNWWKLTYENQYEAQKVKEAIHNFVYFHIKDFTDISKRQIKTKNGDYKWIEWQLSKGLNDTYISVGTDITNRVLTEMELKEAKETAEKSLKVKDEFLANMSHEIRTPLNAVIGFTDLLLETQLTPEQKEHLETMRNSGEILLSLINNVLDLAKLDSNKVEIEEIPFNLHKSLYEVVKLMKLKAKEKKIALELDINPNTPEFVLGDPTRIGQILLNLIGNAIKFTDEGSVIVSVKLTKDENNLTEVYFEIKDTGIGIVSNKISTVFGVFTQAKSDTSRIYGGTGLGLAIVKKLVSLLNGEIKVQSKFGVGSNFKMTIPFKKDVTKIEKHFVELGEVEKSILNLKILLVEDNKTNQLLAKTRLERWNCIVDIANNGIEGVKKVQKNMYDIILMDIQMPVMDGYEATKIIKNDLSKQVSKIPIIAMTAYTSKKDINMALEAGMNDYIFKPFKKEELLLLLKKYGKLTNIEKLEDSKEIKIINENTKSEKYTDLEFLKQESLNETSILVLLIQLFIKDLDEYVQVVTKEIKTKNWEILHRATHKIKPNISMFGISKMEPLVHTLMKKLEKREDFDNVSTLLNECKQIIEKVKEELKEELKILENE</sequence>
<dbReference type="SUPFAM" id="SSF47384">
    <property type="entry name" value="Homodimeric domain of signal transducing histidine kinase"/>
    <property type="match status" value="1"/>
</dbReference>
<dbReference type="InterPro" id="IPR036641">
    <property type="entry name" value="HPT_dom_sf"/>
</dbReference>
<dbReference type="Gene3D" id="1.20.120.160">
    <property type="entry name" value="HPT domain"/>
    <property type="match status" value="1"/>
</dbReference>
<dbReference type="InterPro" id="IPR003661">
    <property type="entry name" value="HisK_dim/P_dom"/>
</dbReference>
<comment type="catalytic activity">
    <reaction evidence="1">
        <text>ATP + protein L-histidine = ADP + protein N-phospho-L-histidine.</text>
        <dbReference type="EC" id="2.7.13.3"/>
    </reaction>
</comment>
<dbReference type="FunFam" id="1.10.287.130:FF:000002">
    <property type="entry name" value="Two-component osmosensing histidine kinase"/>
    <property type="match status" value="1"/>
</dbReference>
<organism evidence="23 24">
    <name type="scientific">Lutibacter maritimus</name>
    <dbReference type="NCBI Taxonomy" id="593133"/>
    <lineage>
        <taxon>Bacteria</taxon>
        <taxon>Pseudomonadati</taxon>
        <taxon>Bacteroidota</taxon>
        <taxon>Flavobacteriia</taxon>
        <taxon>Flavobacteriales</taxon>
        <taxon>Flavobacteriaceae</taxon>
        <taxon>Lutibacter</taxon>
    </lineage>
</organism>
<dbReference type="CDD" id="cd17546">
    <property type="entry name" value="REC_hyHK_CKI1_RcsC-like"/>
    <property type="match status" value="1"/>
</dbReference>
<dbReference type="InterPro" id="IPR036890">
    <property type="entry name" value="HATPase_C_sf"/>
</dbReference>
<evidence type="ECO:0000313" key="23">
    <source>
        <dbReference type="EMBL" id="SFS47846.1"/>
    </source>
</evidence>
<evidence type="ECO:0000256" key="11">
    <source>
        <dbReference type="ARBA" id="ARBA00022989"/>
    </source>
</evidence>
<dbReference type="Pfam" id="PF00072">
    <property type="entry name" value="Response_reg"/>
    <property type="match status" value="1"/>
</dbReference>
<evidence type="ECO:0000259" key="22">
    <source>
        <dbReference type="PROSITE" id="PS50894"/>
    </source>
</evidence>
<evidence type="ECO:0000256" key="1">
    <source>
        <dbReference type="ARBA" id="ARBA00000085"/>
    </source>
</evidence>
<dbReference type="Proteomes" id="UP000199312">
    <property type="component" value="Unassembled WGS sequence"/>
</dbReference>
<dbReference type="Pfam" id="PF00512">
    <property type="entry name" value="HisKA"/>
    <property type="match status" value="1"/>
</dbReference>
<reference evidence="24" key="1">
    <citation type="submission" date="2016-10" db="EMBL/GenBank/DDBJ databases">
        <authorList>
            <person name="Varghese N."/>
            <person name="Submissions S."/>
        </authorList>
    </citation>
    <scope>NUCLEOTIDE SEQUENCE [LARGE SCALE GENOMIC DNA]</scope>
    <source>
        <strain evidence="24">DSM 24450</strain>
    </source>
</reference>
<dbReference type="PRINTS" id="PR00344">
    <property type="entry name" value="BCTRLSENSOR"/>
</dbReference>
<dbReference type="RefSeq" id="WP_090224447.1">
    <property type="nucleotide sequence ID" value="NZ_FOZP01000003.1"/>
</dbReference>
<dbReference type="Pfam" id="PF01627">
    <property type="entry name" value="Hpt"/>
    <property type="match status" value="1"/>
</dbReference>
<dbReference type="SUPFAM" id="SSF55874">
    <property type="entry name" value="ATPase domain of HSP90 chaperone/DNA topoisomerase II/histidine kinase"/>
    <property type="match status" value="1"/>
</dbReference>
<keyword evidence="6" id="KW-0808">Transferase</keyword>
<dbReference type="Gene3D" id="3.30.450.20">
    <property type="entry name" value="PAS domain"/>
    <property type="match status" value="2"/>
</dbReference>
<keyword evidence="5 17" id="KW-0597">Phosphoprotein</keyword>
<dbReference type="SMART" id="SM00448">
    <property type="entry name" value="REC"/>
    <property type="match status" value="1"/>
</dbReference>
<name>A0A1I6Q5W4_9FLAO</name>
<evidence type="ECO:0000259" key="21">
    <source>
        <dbReference type="PROSITE" id="PS50112"/>
    </source>
</evidence>
<dbReference type="EC" id="2.7.13.3" evidence="3"/>
<evidence type="ECO:0000259" key="20">
    <source>
        <dbReference type="PROSITE" id="PS50110"/>
    </source>
</evidence>
<keyword evidence="4" id="KW-1003">Cell membrane</keyword>
<evidence type="ECO:0000256" key="12">
    <source>
        <dbReference type="ARBA" id="ARBA00023012"/>
    </source>
</evidence>
<dbReference type="InterPro" id="IPR001789">
    <property type="entry name" value="Sig_transdc_resp-reg_receiver"/>
</dbReference>
<keyword evidence="7" id="KW-0812">Transmembrane</keyword>
<keyword evidence="10" id="KW-0067">ATP-binding</keyword>
<keyword evidence="12" id="KW-0902">Two-component regulatory system</keyword>
<keyword evidence="24" id="KW-1185">Reference proteome</keyword>
<dbReference type="SMART" id="SM00091">
    <property type="entry name" value="PAS"/>
    <property type="match status" value="2"/>
</dbReference>
<dbReference type="GO" id="GO:0005886">
    <property type="term" value="C:plasma membrane"/>
    <property type="evidence" value="ECO:0007669"/>
    <property type="project" value="UniProtKB-SubCell"/>
</dbReference>
<dbReference type="InterPro" id="IPR003594">
    <property type="entry name" value="HATPase_dom"/>
</dbReference>
<proteinExistence type="predicted"/>
<dbReference type="Gene3D" id="3.40.50.2300">
    <property type="match status" value="1"/>
</dbReference>
<dbReference type="Pfam" id="PF13426">
    <property type="entry name" value="PAS_9"/>
    <property type="match status" value="2"/>
</dbReference>
<feature type="modified residue" description="Phosphohistidine" evidence="16">
    <location>
        <position position="706"/>
    </location>
</feature>
<dbReference type="InterPro" id="IPR008207">
    <property type="entry name" value="Sig_transdc_His_kin_Hpt_dom"/>
</dbReference>
<dbReference type="Pfam" id="PF02518">
    <property type="entry name" value="HATPase_c"/>
    <property type="match status" value="1"/>
</dbReference>
<dbReference type="NCBIfam" id="TIGR00229">
    <property type="entry name" value="sensory_box"/>
    <property type="match status" value="2"/>
</dbReference>
<dbReference type="SMART" id="SM00387">
    <property type="entry name" value="HATPase_c"/>
    <property type="match status" value="1"/>
</dbReference>
<feature type="domain" description="Histidine kinase" evidence="19">
    <location>
        <begin position="266"/>
        <end position="487"/>
    </location>
</feature>
<evidence type="ECO:0000256" key="8">
    <source>
        <dbReference type="ARBA" id="ARBA00022741"/>
    </source>
</evidence>
<dbReference type="GO" id="GO:0000155">
    <property type="term" value="F:phosphorelay sensor kinase activity"/>
    <property type="evidence" value="ECO:0007669"/>
    <property type="project" value="InterPro"/>
</dbReference>
<dbReference type="GO" id="GO:0005524">
    <property type="term" value="F:ATP binding"/>
    <property type="evidence" value="ECO:0007669"/>
    <property type="project" value="UniProtKB-KW"/>
</dbReference>
<dbReference type="SUPFAM" id="SSF55785">
    <property type="entry name" value="PYP-like sensor domain (PAS domain)"/>
    <property type="match status" value="2"/>
</dbReference>
<dbReference type="InterPro" id="IPR000014">
    <property type="entry name" value="PAS"/>
</dbReference>
<dbReference type="InterPro" id="IPR011006">
    <property type="entry name" value="CheY-like_superfamily"/>
</dbReference>
<evidence type="ECO:0000256" key="5">
    <source>
        <dbReference type="ARBA" id="ARBA00022553"/>
    </source>
</evidence>
<dbReference type="EMBL" id="FOZP01000003">
    <property type="protein sequence ID" value="SFS47846.1"/>
    <property type="molecule type" value="Genomic_DNA"/>
</dbReference>
<accession>A0A1I6Q5W4</accession>
<evidence type="ECO:0000256" key="2">
    <source>
        <dbReference type="ARBA" id="ARBA00004651"/>
    </source>
</evidence>
<dbReference type="SMART" id="SM00388">
    <property type="entry name" value="HisKA"/>
    <property type="match status" value="1"/>
</dbReference>
<comment type="subunit">
    <text evidence="14">At low DSF concentrations, interacts with RpfF.</text>
</comment>
<evidence type="ECO:0000256" key="16">
    <source>
        <dbReference type="PROSITE-ProRule" id="PRU00110"/>
    </source>
</evidence>
<evidence type="ECO:0000256" key="17">
    <source>
        <dbReference type="PROSITE-ProRule" id="PRU00169"/>
    </source>
</evidence>
<feature type="domain" description="Response regulatory" evidence="20">
    <location>
        <begin position="510"/>
        <end position="628"/>
    </location>
</feature>
<evidence type="ECO:0000256" key="18">
    <source>
        <dbReference type="SAM" id="Coils"/>
    </source>
</evidence>
<feature type="coiled-coil region" evidence="18">
    <location>
        <begin position="740"/>
        <end position="768"/>
    </location>
</feature>
<dbReference type="PANTHER" id="PTHR45339:SF1">
    <property type="entry name" value="HYBRID SIGNAL TRANSDUCTION HISTIDINE KINASE J"/>
    <property type="match status" value="1"/>
</dbReference>
<feature type="domain" description="PAS" evidence="21">
    <location>
        <begin position="130"/>
        <end position="169"/>
    </location>
</feature>
<gene>
    <name evidence="23" type="ORF">SAMN04488006_1523</name>
</gene>
<evidence type="ECO:0000256" key="4">
    <source>
        <dbReference type="ARBA" id="ARBA00022475"/>
    </source>
</evidence>
<dbReference type="InterPro" id="IPR005467">
    <property type="entry name" value="His_kinase_dom"/>
</dbReference>
<dbReference type="SMART" id="SM00073">
    <property type="entry name" value="HPT"/>
    <property type="match status" value="1"/>
</dbReference>
<evidence type="ECO:0000256" key="13">
    <source>
        <dbReference type="ARBA" id="ARBA00023136"/>
    </source>
</evidence>
<dbReference type="CDD" id="cd00082">
    <property type="entry name" value="HisKA"/>
    <property type="match status" value="1"/>
</dbReference>
<dbReference type="SUPFAM" id="SSF52172">
    <property type="entry name" value="CheY-like"/>
    <property type="match status" value="1"/>
</dbReference>
<keyword evidence="18" id="KW-0175">Coiled coil</keyword>
<dbReference type="STRING" id="593133.SAMN04488006_1523"/>
<feature type="domain" description="HPt" evidence="22">
    <location>
        <begin position="667"/>
        <end position="768"/>
    </location>
</feature>
<dbReference type="PANTHER" id="PTHR45339">
    <property type="entry name" value="HYBRID SIGNAL TRANSDUCTION HISTIDINE KINASE J"/>
    <property type="match status" value="1"/>
</dbReference>
<dbReference type="InterPro" id="IPR036097">
    <property type="entry name" value="HisK_dim/P_sf"/>
</dbReference>
<keyword evidence="11" id="KW-1133">Transmembrane helix</keyword>
<evidence type="ECO:0000256" key="7">
    <source>
        <dbReference type="ARBA" id="ARBA00022692"/>
    </source>
</evidence>
<evidence type="ECO:0000256" key="14">
    <source>
        <dbReference type="ARBA" id="ARBA00064003"/>
    </source>
</evidence>
<dbReference type="InterPro" id="IPR035965">
    <property type="entry name" value="PAS-like_dom_sf"/>
</dbReference>
<dbReference type="CDD" id="cd16922">
    <property type="entry name" value="HATPase_EvgS-ArcB-TorS-like"/>
    <property type="match status" value="1"/>
</dbReference>
<dbReference type="OrthoDB" id="9811889at2"/>
<dbReference type="FunFam" id="3.30.565.10:FF:000010">
    <property type="entry name" value="Sensor histidine kinase RcsC"/>
    <property type="match status" value="1"/>
</dbReference>
<dbReference type="PROSITE" id="PS50112">
    <property type="entry name" value="PAS"/>
    <property type="match status" value="1"/>
</dbReference>
<protein>
    <recommendedName>
        <fullName evidence="15">Sensory/regulatory protein RpfC</fullName>
        <ecNumber evidence="3">2.7.13.3</ecNumber>
    </recommendedName>
</protein>
<dbReference type="CDD" id="cd00130">
    <property type="entry name" value="PAS"/>
    <property type="match status" value="2"/>
</dbReference>
<evidence type="ECO:0000256" key="10">
    <source>
        <dbReference type="ARBA" id="ARBA00022840"/>
    </source>
</evidence>
<dbReference type="PROSITE" id="PS50109">
    <property type="entry name" value="HIS_KIN"/>
    <property type="match status" value="1"/>
</dbReference>
<dbReference type="PROSITE" id="PS50894">
    <property type="entry name" value="HPT"/>
    <property type="match status" value="1"/>
</dbReference>
<evidence type="ECO:0000256" key="15">
    <source>
        <dbReference type="ARBA" id="ARBA00068150"/>
    </source>
</evidence>